<reference evidence="3" key="1">
    <citation type="journal article" date="2019" name="Int. J. Syst. Evol. Microbiol.">
        <title>The Global Catalogue of Microorganisms (GCM) 10K type strain sequencing project: providing services to taxonomists for standard genome sequencing and annotation.</title>
        <authorList>
            <consortium name="The Broad Institute Genomics Platform"/>
            <consortium name="The Broad Institute Genome Sequencing Center for Infectious Disease"/>
            <person name="Wu L."/>
            <person name="Ma J."/>
        </authorList>
    </citation>
    <scope>NUCLEOTIDE SEQUENCE [LARGE SCALE GENOMIC DNA]</scope>
    <source>
        <strain evidence="3">JCM 32148</strain>
    </source>
</reference>
<gene>
    <name evidence="2" type="ORF">ACFQZ8_19780</name>
</gene>
<keyword evidence="2" id="KW-0808">Transferase</keyword>
<evidence type="ECO:0000313" key="2">
    <source>
        <dbReference type="EMBL" id="MFD0786145.1"/>
    </source>
</evidence>
<dbReference type="InterPro" id="IPR005338">
    <property type="entry name" value="Anhydro_N_Ac-Mur_kinase"/>
</dbReference>
<protein>
    <submittedName>
        <fullName evidence="2">Anhydro-N-acetylmuramic acid kinase</fullName>
        <ecNumber evidence="2">2.7.1.170</ecNumber>
    </submittedName>
</protein>
<dbReference type="Proteomes" id="UP001597053">
    <property type="component" value="Unassembled WGS sequence"/>
</dbReference>
<name>A0ABW3A5F0_9ACTN</name>
<comment type="caution">
    <text evidence="2">The sequence shown here is derived from an EMBL/GenBank/DDBJ whole genome shotgun (WGS) entry which is preliminary data.</text>
</comment>
<proteinExistence type="predicted"/>
<dbReference type="Pfam" id="PF03702">
    <property type="entry name" value="AnmK"/>
    <property type="match status" value="1"/>
</dbReference>
<dbReference type="GO" id="GO:0016301">
    <property type="term" value="F:kinase activity"/>
    <property type="evidence" value="ECO:0007669"/>
    <property type="project" value="UniProtKB-KW"/>
</dbReference>
<organism evidence="2 3">
    <name type="scientific">Micromonospora azadirachtae</name>
    <dbReference type="NCBI Taxonomy" id="1970735"/>
    <lineage>
        <taxon>Bacteria</taxon>
        <taxon>Bacillati</taxon>
        <taxon>Actinomycetota</taxon>
        <taxon>Actinomycetes</taxon>
        <taxon>Micromonosporales</taxon>
        <taxon>Micromonosporaceae</taxon>
        <taxon>Micromonospora</taxon>
    </lineage>
</organism>
<feature type="region of interest" description="Disordered" evidence="1">
    <location>
        <begin position="64"/>
        <end position="87"/>
    </location>
</feature>
<evidence type="ECO:0000313" key="3">
    <source>
        <dbReference type="Proteomes" id="UP001597053"/>
    </source>
</evidence>
<keyword evidence="2" id="KW-0418">Kinase</keyword>
<keyword evidence="3" id="KW-1185">Reference proteome</keyword>
<dbReference type="EMBL" id="JBHTHM010001180">
    <property type="protein sequence ID" value="MFD0786145.1"/>
    <property type="molecule type" value="Genomic_DNA"/>
</dbReference>
<dbReference type="EC" id="2.7.1.170" evidence="2"/>
<accession>A0ABW3A5F0</accession>
<evidence type="ECO:0000256" key="1">
    <source>
        <dbReference type="SAM" id="MobiDB-lite"/>
    </source>
</evidence>
<feature type="non-terminal residue" evidence="2">
    <location>
        <position position="1"/>
    </location>
</feature>
<sequence>PTLLARLTELGAGRWRVRTTDELGVPAQAKEAYAFALLGWLSWHGLPGSIRSVTGAARAAVLGSWTPSGPPPHPTAAVPPRRLRIRH</sequence>